<protein>
    <submittedName>
        <fullName evidence="2">Carboxymuconolactone decarboxylase family protein</fullName>
    </submittedName>
</protein>
<accession>A0A238J9L3</accession>
<dbReference type="PANTHER" id="PTHR33930">
    <property type="entry name" value="ALKYL HYDROPEROXIDE REDUCTASE AHPD"/>
    <property type="match status" value="1"/>
</dbReference>
<dbReference type="Gene3D" id="1.20.1290.10">
    <property type="entry name" value="AhpD-like"/>
    <property type="match status" value="1"/>
</dbReference>
<dbReference type="OrthoDB" id="1683318at2"/>
<organism evidence="2 3">
    <name type="scientific">Pelagimonas phthalicica</name>
    <dbReference type="NCBI Taxonomy" id="1037362"/>
    <lineage>
        <taxon>Bacteria</taxon>
        <taxon>Pseudomonadati</taxon>
        <taxon>Pseudomonadota</taxon>
        <taxon>Alphaproteobacteria</taxon>
        <taxon>Rhodobacterales</taxon>
        <taxon>Roseobacteraceae</taxon>
        <taxon>Pelagimonas</taxon>
    </lineage>
</organism>
<reference evidence="3" key="1">
    <citation type="submission" date="2017-05" db="EMBL/GenBank/DDBJ databases">
        <authorList>
            <person name="Rodrigo-Torres L."/>
            <person name="Arahal R. D."/>
            <person name="Lucena T."/>
        </authorList>
    </citation>
    <scope>NUCLEOTIDE SEQUENCE [LARGE SCALE GENOMIC DNA]</scope>
    <source>
        <strain evidence="3">CECT 8649</strain>
    </source>
</reference>
<evidence type="ECO:0000259" key="1">
    <source>
        <dbReference type="Pfam" id="PF02627"/>
    </source>
</evidence>
<dbReference type="Proteomes" id="UP000225972">
    <property type="component" value="Unassembled WGS sequence"/>
</dbReference>
<gene>
    <name evidence="2" type="ORF">TRP8649_01002</name>
</gene>
<dbReference type="InterPro" id="IPR029032">
    <property type="entry name" value="AhpD-like"/>
</dbReference>
<proteinExistence type="predicted"/>
<dbReference type="GO" id="GO:0051920">
    <property type="term" value="F:peroxiredoxin activity"/>
    <property type="evidence" value="ECO:0007669"/>
    <property type="project" value="InterPro"/>
</dbReference>
<name>A0A238J9L3_9RHOB</name>
<dbReference type="RefSeq" id="WP_099243074.1">
    <property type="nucleotide sequence ID" value="NZ_FXXP01000001.1"/>
</dbReference>
<dbReference type="NCBIfam" id="TIGR00778">
    <property type="entry name" value="ahpD_dom"/>
    <property type="match status" value="1"/>
</dbReference>
<evidence type="ECO:0000313" key="2">
    <source>
        <dbReference type="EMBL" id="SMX26904.1"/>
    </source>
</evidence>
<dbReference type="Pfam" id="PF02627">
    <property type="entry name" value="CMD"/>
    <property type="match status" value="1"/>
</dbReference>
<feature type="domain" description="Carboxymuconolactone decarboxylase-like" evidence="1">
    <location>
        <begin position="22"/>
        <end position="100"/>
    </location>
</feature>
<dbReference type="AlphaFoldDB" id="A0A238J9L3"/>
<dbReference type="EMBL" id="FXXP01000001">
    <property type="protein sequence ID" value="SMX26904.1"/>
    <property type="molecule type" value="Genomic_DNA"/>
</dbReference>
<evidence type="ECO:0000313" key="3">
    <source>
        <dbReference type="Proteomes" id="UP000225972"/>
    </source>
</evidence>
<sequence length="113" mass="11993">MSWSDKLNDTKAQLKQLNGAIPETVAGFGAIGKSVKKDGALSFREKEYVALGIAVATRCEPCILFHTEALVKLGATREEVAEVLATCIQMGGGPGLMYSGKALQVFDELSSKS</sequence>
<dbReference type="SUPFAM" id="SSF69118">
    <property type="entry name" value="AhpD-like"/>
    <property type="match status" value="1"/>
</dbReference>
<keyword evidence="3" id="KW-1185">Reference proteome</keyword>
<dbReference type="InterPro" id="IPR004675">
    <property type="entry name" value="AhpD_core"/>
</dbReference>
<dbReference type="PANTHER" id="PTHR33930:SF2">
    <property type="entry name" value="BLR3452 PROTEIN"/>
    <property type="match status" value="1"/>
</dbReference>
<dbReference type="InterPro" id="IPR003779">
    <property type="entry name" value="CMD-like"/>
</dbReference>